<evidence type="ECO:0000313" key="2">
    <source>
        <dbReference type="Proteomes" id="UP000198280"/>
    </source>
</evidence>
<gene>
    <name evidence="1" type="ORF">SAMN05216252_103264</name>
</gene>
<proteinExistence type="predicted"/>
<reference evidence="1 2" key="1">
    <citation type="submission" date="2017-06" db="EMBL/GenBank/DDBJ databases">
        <authorList>
            <person name="Kim H.J."/>
            <person name="Triplett B.A."/>
        </authorList>
    </citation>
    <scope>NUCLEOTIDE SEQUENCE [LARGE SCALE GENOMIC DNA]</scope>
    <source>
        <strain evidence="1 2">CGMCC 4.1858</strain>
    </source>
</reference>
<sequence>MGLHGIGTEGAVLAATDRSPLLDMARRVDGDDFMSVIKVHVNGFVVTHTQVKVSVRL</sequence>
<protein>
    <submittedName>
        <fullName evidence="1">Uncharacterized protein</fullName>
    </submittedName>
</protein>
<accession>A0A239BZR7</accession>
<dbReference type="AlphaFoldDB" id="A0A239BZR7"/>
<dbReference type="EMBL" id="FZOF01000003">
    <property type="protein sequence ID" value="SNS12908.1"/>
    <property type="molecule type" value="Genomic_DNA"/>
</dbReference>
<name>A0A239BZR7_9ACTN</name>
<dbReference type="Proteomes" id="UP000198280">
    <property type="component" value="Unassembled WGS sequence"/>
</dbReference>
<dbReference type="RefSeq" id="WP_179279696.1">
    <property type="nucleotide sequence ID" value="NZ_FZOF01000003.1"/>
</dbReference>
<organism evidence="1 2">
    <name type="scientific">Actinacidiphila glaucinigra</name>
    <dbReference type="NCBI Taxonomy" id="235986"/>
    <lineage>
        <taxon>Bacteria</taxon>
        <taxon>Bacillati</taxon>
        <taxon>Actinomycetota</taxon>
        <taxon>Actinomycetes</taxon>
        <taxon>Kitasatosporales</taxon>
        <taxon>Streptomycetaceae</taxon>
        <taxon>Actinacidiphila</taxon>
    </lineage>
</organism>
<evidence type="ECO:0000313" key="1">
    <source>
        <dbReference type="EMBL" id="SNS12908.1"/>
    </source>
</evidence>
<keyword evidence="2" id="KW-1185">Reference proteome</keyword>